<dbReference type="InterPro" id="IPR022712">
    <property type="entry name" value="Beta_Casp"/>
</dbReference>
<dbReference type="InterPro" id="IPR001279">
    <property type="entry name" value="Metallo-B-lactamas"/>
</dbReference>
<keyword evidence="1" id="KW-0378">Hydrolase</keyword>
<organism evidence="4 5">
    <name type="scientific">Candidatus Taylorbacteria bacterium RIFCSPHIGHO2_01_FULL_46_22b</name>
    <dbReference type="NCBI Taxonomy" id="1802301"/>
    <lineage>
        <taxon>Bacteria</taxon>
        <taxon>Candidatus Tayloriibacteriota</taxon>
    </lineage>
</organism>
<comment type="caution">
    <text evidence="4">The sequence shown here is derived from an EMBL/GenBank/DDBJ whole genome shotgun (WGS) entry which is preliminary data.</text>
</comment>
<name>A0A1G2M560_9BACT</name>
<feature type="domain" description="Beta-Casp" evidence="3">
    <location>
        <begin position="247"/>
        <end position="372"/>
    </location>
</feature>
<sequence length="459" mass="51034">MNEKPTITFLGGVGSATGANFLLKFPESPRPLSILVDCGMFQGDRYATEENQKPFAFDPAAIDFLFITHAHADHIGRVPKLIKDGFRGPIYSTPETKIISEIMFDDMATILEREAADRGVTPLYSRSETAQALRQWDVIPYHNSFSLPNGVTVTPKDAGHILGSAYFEFARNGQKLVFSGDLGNTPSPLVKDTEPLVGAKYLLVESVYGDRNHEDREHRVEKLRNVVLDSIKRNGVLIIPAFSLERSQVILYELNNLVEEGKIPSIPVFLDSPLAIKLTAVYKRLKHDFKPSVQQEIASGDDIFKFPRLQFTQTSQQSHHIDFVQNPKIIIAGGGMSTGGRVIGHEKNYLPDARNTILLVGYQAVGTLGRALFEGSKTVSINGEEVPVRAHIDMINGYSSHKDSDHLVEFIAGSRETLKQVFTVMGEPKSSLFLAQRIRDELEIEAIYPEQGSTYTLDF</sequence>
<evidence type="ECO:0000313" key="4">
    <source>
        <dbReference type="EMBL" id="OHA18171.1"/>
    </source>
</evidence>
<dbReference type="PANTHER" id="PTHR11203">
    <property type="entry name" value="CLEAVAGE AND POLYADENYLATION SPECIFICITY FACTOR FAMILY MEMBER"/>
    <property type="match status" value="1"/>
</dbReference>
<dbReference type="SMART" id="SM01027">
    <property type="entry name" value="Beta-Casp"/>
    <property type="match status" value="1"/>
</dbReference>
<dbReference type="Pfam" id="PF10996">
    <property type="entry name" value="Beta-Casp"/>
    <property type="match status" value="1"/>
</dbReference>
<dbReference type="Pfam" id="PF00753">
    <property type="entry name" value="Lactamase_B"/>
    <property type="match status" value="1"/>
</dbReference>
<dbReference type="GO" id="GO:0004521">
    <property type="term" value="F:RNA endonuclease activity"/>
    <property type="evidence" value="ECO:0007669"/>
    <property type="project" value="TreeGrafter"/>
</dbReference>
<proteinExistence type="predicted"/>
<dbReference type="PANTHER" id="PTHR11203:SF37">
    <property type="entry name" value="INTEGRATOR COMPLEX SUBUNIT 11"/>
    <property type="match status" value="1"/>
</dbReference>
<feature type="domain" description="Metallo-beta-lactamase" evidence="2">
    <location>
        <begin position="17"/>
        <end position="242"/>
    </location>
</feature>
<accession>A0A1G2M560</accession>
<dbReference type="InterPro" id="IPR050698">
    <property type="entry name" value="MBL"/>
</dbReference>
<dbReference type="SUPFAM" id="SSF56281">
    <property type="entry name" value="Metallo-hydrolase/oxidoreductase"/>
    <property type="match status" value="1"/>
</dbReference>
<evidence type="ECO:0008006" key="6">
    <source>
        <dbReference type="Google" id="ProtNLM"/>
    </source>
</evidence>
<evidence type="ECO:0000259" key="3">
    <source>
        <dbReference type="SMART" id="SM01027"/>
    </source>
</evidence>
<reference evidence="4 5" key="1">
    <citation type="journal article" date="2016" name="Nat. Commun.">
        <title>Thousands of microbial genomes shed light on interconnected biogeochemical processes in an aquifer system.</title>
        <authorList>
            <person name="Anantharaman K."/>
            <person name="Brown C.T."/>
            <person name="Hug L.A."/>
            <person name="Sharon I."/>
            <person name="Castelle C.J."/>
            <person name="Probst A.J."/>
            <person name="Thomas B.C."/>
            <person name="Singh A."/>
            <person name="Wilkins M.J."/>
            <person name="Karaoz U."/>
            <person name="Brodie E.L."/>
            <person name="Williams K.H."/>
            <person name="Hubbard S.S."/>
            <person name="Banfield J.F."/>
        </authorList>
    </citation>
    <scope>NUCLEOTIDE SEQUENCE [LARGE SCALE GENOMIC DNA]</scope>
</reference>
<dbReference type="Gene3D" id="3.40.50.10890">
    <property type="match status" value="1"/>
</dbReference>
<dbReference type="GO" id="GO:0016787">
    <property type="term" value="F:hydrolase activity"/>
    <property type="evidence" value="ECO:0007669"/>
    <property type="project" value="UniProtKB-KW"/>
</dbReference>
<dbReference type="InterPro" id="IPR036866">
    <property type="entry name" value="RibonucZ/Hydroxyglut_hydro"/>
</dbReference>
<evidence type="ECO:0000259" key="2">
    <source>
        <dbReference type="SMART" id="SM00849"/>
    </source>
</evidence>
<evidence type="ECO:0000313" key="5">
    <source>
        <dbReference type="Proteomes" id="UP000178873"/>
    </source>
</evidence>
<gene>
    <name evidence="4" type="ORF">A2664_01735</name>
</gene>
<dbReference type="Proteomes" id="UP000178873">
    <property type="component" value="Unassembled WGS sequence"/>
</dbReference>
<evidence type="ECO:0000256" key="1">
    <source>
        <dbReference type="ARBA" id="ARBA00022801"/>
    </source>
</evidence>
<dbReference type="InterPro" id="IPR011108">
    <property type="entry name" value="RMMBL"/>
</dbReference>
<dbReference type="EMBL" id="MHRF01000007">
    <property type="protein sequence ID" value="OHA18171.1"/>
    <property type="molecule type" value="Genomic_DNA"/>
</dbReference>
<dbReference type="CDD" id="cd16295">
    <property type="entry name" value="TTHA0252-CPSF-like_MBL-fold"/>
    <property type="match status" value="1"/>
</dbReference>
<protein>
    <recommendedName>
        <fullName evidence="6">MBL fold hydrolase</fullName>
    </recommendedName>
</protein>
<dbReference type="AlphaFoldDB" id="A0A1G2M560"/>
<dbReference type="Pfam" id="PF07521">
    <property type="entry name" value="RMMBL"/>
    <property type="match status" value="1"/>
</dbReference>
<dbReference type="Gene3D" id="3.60.15.10">
    <property type="entry name" value="Ribonuclease Z/Hydroxyacylglutathione hydrolase-like"/>
    <property type="match status" value="1"/>
</dbReference>
<dbReference type="SMART" id="SM00849">
    <property type="entry name" value="Lactamase_B"/>
    <property type="match status" value="1"/>
</dbReference>
<dbReference type="STRING" id="1802301.A2664_01735"/>